<keyword evidence="1" id="KW-0472">Membrane</keyword>
<dbReference type="EMBL" id="CP033433">
    <property type="protein sequence ID" value="AYQ72941.1"/>
    <property type="molecule type" value="Genomic_DNA"/>
</dbReference>
<sequence>MGYYVFYLVKYTSNVPLPDAVMMFMQYYAVFGLLFGLLLFLAFRLLKTVAIRSLFIAAMHVAFVPLLFHELNHLPAGSYFSGFAP</sequence>
<keyword evidence="1" id="KW-0812">Transmembrane</keyword>
<evidence type="ECO:0000256" key="1">
    <source>
        <dbReference type="SAM" id="Phobius"/>
    </source>
</evidence>
<organism evidence="2 3">
    <name type="scientific">Cohnella candidum</name>
    <dbReference type="NCBI Taxonomy" id="2674991"/>
    <lineage>
        <taxon>Bacteria</taxon>
        <taxon>Bacillati</taxon>
        <taxon>Bacillota</taxon>
        <taxon>Bacilli</taxon>
        <taxon>Bacillales</taxon>
        <taxon>Paenibacillaceae</taxon>
        <taxon>Cohnella</taxon>
    </lineage>
</organism>
<feature type="transmembrane region" description="Helical" evidence="1">
    <location>
        <begin position="49"/>
        <end position="68"/>
    </location>
</feature>
<feature type="transmembrane region" description="Helical" evidence="1">
    <location>
        <begin position="20"/>
        <end position="42"/>
    </location>
</feature>
<proteinExistence type="predicted"/>
<protein>
    <submittedName>
        <fullName evidence="2">Uncharacterized protein</fullName>
    </submittedName>
</protein>
<evidence type="ECO:0000313" key="3">
    <source>
        <dbReference type="Proteomes" id="UP000269097"/>
    </source>
</evidence>
<dbReference type="Proteomes" id="UP000269097">
    <property type="component" value="Chromosome"/>
</dbReference>
<gene>
    <name evidence="2" type="ORF">EAV92_10425</name>
</gene>
<evidence type="ECO:0000313" key="2">
    <source>
        <dbReference type="EMBL" id="AYQ72941.1"/>
    </source>
</evidence>
<reference evidence="2 3" key="1">
    <citation type="submission" date="2018-10" db="EMBL/GenBank/DDBJ databases">
        <title>Genome Sequence of Cohnella sp.</title>
        <authorList>
            <person name="Srinivasan S."/>
            <person name="Kim M.K."/>
        </authorList>
    </citation>
    <scope>NUCLEOTIDE SEQUENCE [LARGE SCALE GENOMIC DNA]</scope>
    <source>
        <strain evidence="2 3">18JY8-7</strain>
    </source>
</reference>
<dbReference type="AlphaFoldDB" id="A0A3G3JYL8"/>
<keyword evidence="3" id="KW-1185">Reference proteome</keyword>
<name>A0A3G3JYL8_9BACL</name>
<keyword evidence="1" id="KW-1133">Transmembrane helix</keyword>
<dbReference type="KEGG" id="coh:EAV92_10425"/>
<accession>A0A3G3JYL8</accession>
<dbReference type="RefSeq" id="WP_123041023.1">
    <property type="nucleotide sequence ID" value="NZ_CP033433.1"/>
</dbReference>